<organism evidence="9 10">
    <name type="scientific">Seminavis robusta</name>
    <dbReference type="NCBI Taxonomy" id="568900"/>
    <lineage>
        <taxon>Eukaryota</taxon>
        <taxon>Sar</taxon>
        <taxon>Stramenopiles</taxon>
        <taxon>Ochrophyta</taxon>
        <taxon>Bacillariophyta</taxon>
        <taxon>Bacillariophyceae</taxon>
        <taxon>Bacillariophycidae</taxon>
        <taxon>Naviculales</taxon>
        <taxon>Naviculaceae</taxon>
        <taxon>Seminavis</taxon>
    </lineage>
</organism>
<dbReference type="GO" id="GO:0008270">
    <property type="term" value="F:zinc ion binding"/>
    <property type="evidence" value="ECO:0007669"/>
    <property type="project" value="UniProtKB-KW"/>
</dbReference>
<dbReference type="SUPFAM" id="SSF48452">
    <property type="entry name" value="TPR-like"/>
    <property type="match status" value="1"/>
</dbReference>
<feature type="region of interest" description="Disordered" evidence="7">
    <location>
        <begin position="144"/>
        <end position="186"/>
    </location>
</feature>
<keyword evidence="10" id="KW-1185">Reference proteome</keyword>
<gene>
    <name evidence="9" type="ORF">SEMRO_32_G020620.1</name>
</gene>
<dbReference type="OrthoDB" id="45863at2759"/>
<name>A0A9N8D7R7_9STRA</name>
<dbReference type="Proteomes" id="UP001153069">
    <property type="component" value="Unassembled WGS sequence"/>
</dbReference>
<evidence type="ECO:0000256" key="6">
    <source>
        <dbReference type="PROSITE-ProRule" id="PRU00339"/>
    </source>
</evidence>
<dbReference type="Pfam" id="PF13181">
    <property type="entry name" value="TPR_8"/>
    <property type="match status" value="1"/>
</dbReference>
<dbReference type="PANTHER" id="PTHR45641">
    <property type="entry name" value="TETRATRICOPEPTIDE REPEAT PROTEIN (AFU_ORTHOLOGUE AFUA_6G03870)"/>
    <property type="match status" value="1"/>
</dbReference>
<evidence type="ECO:0000256" key="5">
    <source>
        <dbReference type="ARBA" id="ARBA00022833"/>
    </source>
</evidence>
<evidence type="ECO:0000256" key="2">
    <source>
        <dbReference type="ARBA" id="ARBA00022737"/>
    </source>
</evidence>
<keyword evidence="2" id="KW-0677">Repeat</keyword>
<evidence type="ECO:0000256" key="4">
    <source>
        <dbReference type="ARBA" id="ARBA00022803"/>
    </source>
</evidence>
<dbReference type="InterPro" id="IPR011990">
    <property type="entry name" value="TPR-like_helical_dom_sf"/>
</dbReference>
<evidence type="ECO:0000259" key="8">
    <source>
        <dbReference type="SMART" id="SM00547"/>
    </source>
</evidence>
<feature type="compositionally biased region" description="Basic and acidic residues" evidence="7">
    <location>
        <begin position="1595"/>
        <end position="1608"/>
    </location>
</feature>
<feature type="domain" description="RanBP2-type" evidence="8">
    <location>
        <begin position="53"/>
        <end position="78"/>
    </location>
</feature>
<dbReference type="SMART" id="SM00547">
    <property type="entry name" value="ZnF_RBZ"/>
    <property type="match status" value="2"/>
</dbReference>
<dbReference type="EMBL" id="CAICTM010000032">
    <property type="protein sequence ID" value="CAB9498122.1"/>
    <property type="molecule type" value="Genomic_DNA"/>
</dbReference>
<dbReference type="Pfam" id="PF13424">
    <property type="entry name" value="TPR_12"/>
    <property type="match status" value="1"/>
</dbReference>
<keyword evidence="3" id="KW-0863">Zinc-finger</keyword>
<dbReference type="Gene3D" id="1.25.40.10">
    <property type="entry name" value="Tetratricopeptide repeat domain"/>
    <property type="match status" value="2"/>
</dbReference>
<proteinExistence type="predicted"/>
<keyword evidence="1" id="KW-0479">Metal-binding</keyword>
<accession>A0A9N8D7R7</accession>
<dbReference type="PANTHER" id="PTHR45641:SF19">
    <property type="entry name" value="NEPHROCYSTIN-3"/>
    <property type="match status" value="1"/>
</dbReference>
<evidence type="ECO:0000313" key="9">
    <source>
        <dbReference type="EMBL" id="CAB9498122.1"/>
    </source>
</evidence>
<dbReference type="InterPro" id="IPR001876">
    <property type="entry name" value="Znf_RanBP2"/>
</dbReference>
<feature type="compositionally biased region" description="Polar residues" evidence="7">
    <location>
        <begin position="149"/>
        <end position="173"/>
    </location>
</feature>
<keyword evidence="5" id="KW-0862">Zinc</keyword>
<evidence type="ECO:0000256" key="1">
    <source>
        <dbReference type="ARBA" id="ARBA00022723"/>
    </source>
</evidence>
<dbReference type="InterPro" id="IPR019734">
    <property type="entry name" value="TPR_rpt"/>
</dbReference>
<feature type="region of interest" description="Disordered" evidence="7">
    <location>
        <begin position="1595"/>
        <end position="1621"/>
    </location>
</feature>
<evidence type="ECO:0000256" key="7">
    <source>
        <dbReference type="SAM" id="MobiDB-lite"/>
    </source>
</evidence>
<dbReference type="SMART" id="SM00028">
    <property type="entry name" value="TPR"/>
    <property type="match status" value="3"/>
</dbReference>
<comment type="caution">
    <text evidence="9">The sequence shown here is derived from an EMBL/GenBank/DDBJ whole genome shotgun (WGS) entry which is preliminary data.</text>
</comment>
<keyword evidence="4 6" id="KW-0802">TPR repeat</keyword>
<dbReference type="PROSITE" id="PS50005">
    <property type="entry name" value="TPR"/>
    <property type="match status" value="1"/>
</dbReference>
<evidence type="ECO:0000256" key="3">
    <source>
        <dbReference type="ARBA" id="ARBA00022771"/>
    </source>
</evidence>
<feature type="domain" description="RanBP2-type" evidence="8">
    <location>
        <begin position="3"/>
        <end position="28"/>
    </location>
</feature>
<reference evidence="9" key="1">
    <citation type="submission" date="2020-06" db="EMBL/GenBank/DDBJ databases">
        <authorList>
            <consortium name="Plant Systems Biology data submission"/>
        </authorList>
    </citation>
    <scope>NUCLEOTIDE SEQUENCE</scope>
    <source>
        <strain evidence="9">D6</strain>
    </source>
</reference>
<protein>
    <submittedName>
        <fullName evidence="9">Kinesin light chain</fullName>
    </submittedName>
</protein>
<feature type="compositionally biased region" description="Basic and acidic residues" evidence="7">
    <location>
        <begin position="118"/>
        <end position="128"/>
    </location>
</feature>
<sequence>MSSSWTCVTCTFADNPVEFLTCSVCGTPQASVAACRANWEKTEQQPPSACQDDCWVCQVCTFAGNSKNQSQCIMCNEVSESPLEERAEEEGPIQAASLDTGDSTGCNKIDETPSPGDKLGDPPEHRDAVASAHAASLLLEKKAREEEQQQVSNQDTDSSGSANKETHLPSNMKQHGASPETVGHAVPDLSMFGQPTVEQENSALQQRRQHAEEELRWLWKLFSTNDNSDPVSPEGSFLGILMRVLHLALVNQKVRNELVLLDAFEPLLLAFQSAQNKTEKVLSALIVAVLVDSDPSIWNFTHTRQRLIEACLTYLDGLEAEVGLVDLGPGFADFPLLSELLPDAKTACSQRQALCKTPSGNDDAFDIHVRFEAAFWCLKEADEKHHFKGREGLSQLETGAIRVLGLTHSAPGLVYQVFPLLAKAVAEVNRDDRLASTLAAVAVVYTIPFLADFMLASNQENINTCIKFLQDNPLPVQGDVVYIGAYELAQKEIDFALLLARGEVDADGVDAMTWISSQKDNLHALLCYLQSPNETAQLAAASALMKLAEESQNTRQNMRHFGACHILKDLHGKATSKPGVQVCLELIALRLLEANSFIAWTLNLSIWYVDVLENLIHHSRVDVMSNQQYGWLLEKCNAGREGLAWHHNRFLKEKESVLTIYRRRFFPITTSTMSPSQLYNARKPATGTEYDLTDIYQRKDAVALLRLYGVGSIRVLDASLVLLALVESSKEARNRIRECVGEKILLAKFPTQVDAQSELLRATVSLILDKLSEEGYDLELTAEQTSRITYDTASLAFRVRGKIQNIFSDPSGLVRLSPTMHGPARYIGVATVVLLTSLGVSLQSTSNSTKENSIYFHDMVSCRTLEDATRVCIQCKETAFTLSFGSAEAAAGLVEDVNSRFIVAEKTKSDPAEALRVHNVAFADDPEFLGVSAYHLKSVFLTKVVDTKGLSTRSKFYEVENLFSDNGFVREQGAATVCPVDGRCGSAYVHTLAGEDHVGPATLMLSWTWSYTVKDVVETIDEFCRKNKFDRRRTYIWICCLCLNQHRIVESNKSGMADQKALDFEAAFRSRVVAVGRVISMSTPWENPANLRRIWCLYEIFICLQESVELSIVMPPRQSDRFAIQFFKCQDSLFQALCNVDVERAEASVESDRDTILELVREGKGFAEVNSSVREHMRAWVRGVMAEIVSLRQNAEAANDEPLGASQAASTSFYKEAGNVYELFGDYDAALSMRKKVSSRDEPLHGLEAAEWYADVGATLRTRSWGEALGMLKKSVHLYEEELGNKSQETAKLYFQLGTLYQEMKLTLDALAYLQKALEAREESLGSNHRDTAIARCHVSVLTAEVDGTSVEDAIQKAYESLSILLAAVGPNNPDTAVGALQLCLFNSTTRRLRFGDVALDEMNKCIAIQETTIGRKHPNFAKSLIQRGEIYRLLGKLNEAEQDFQAGLGIQRATLAEGHVDIALSLAQLSVLACTRGEMDAGTGMHLRSQAIDALKAGNNAAPEAKTDSDNLFMPIRRTHIVSDVFFQVGKERLTKGFPREALLILELGVSVVERSFPSSSDMVPGYYEMVQTIREANLAVQNQREAHVVNELKNEGNQESSEKEESTTDFVLASASPHP</sequence>
<feature type="region of interest" description="Disordered" evidence="7">
    <location>
        <begin position="83"/>
        <end position="131"/>
    </location>
</feature>
<evidence type="ECO:0000313" key="10">
    <source>
        <dbReference type="Proteomes" id="UP001153069"/>
    </source>
</evidence>
<feature type="repeat" description="TPR" evidence="6">
    <location>
        <begin position="1291"/>
        <end position="1324"/>
    </location>
</feature>